<keyword evidence="2" id="KW-1185">Reference proteome</keyword>
<sequence length="309" mass="33646">MTSLNRSDHGSPTRFQLQTGGSNDVSSRISSVFDSLNGLEAKHQAWERSRKDDSSGQDSESYLKEDPEDDFGTKQSSASDGVFKRPWSSAPCGPRKRYCTRDDIRSGVGRLGSSASTTPDYKIHPERWTCYSLDSVPEEDMSEASNKAAALDYLHERRLQREQQARDDAEDRVSVDSGGDAPPRGRHVFQKRTSDVVDADMEDATAEAPSLARRIGTGKLVMPECVVGVKPAAGKRASAEGGGRQRSASLPAGSSSSLISFDCADFDDDHDELDVDEEDLTTDVAGKASEGFAVKKGRMLRARTDDEDN</sequence>
<organism evidence="1 2">
    <name type="scientific">Hyalomma asiaticum</name>
    <name type="common">Tick</name>
    <dbReference type="NCBI Taxonomy" id="266040"/>
    <lineage>
        <taxon>Eukaryota</taxon>
        <taxon>Metazoa</taxon>
        <taxon>Ecdysozoa</taxon>
        <taxon>Arthropoda</taxon>
        <taxon>Chelicerata</taxon>
        <taxon>Arachnida</taxon>
        <taxon>Acari</taxon>
        <taxon>Parasitiformes</taxon>
        <taxon>Ixodida</taxon>
        <taxon>Ixodoidea</taxon>
        <taxon>Ixodidae</taxon>
        <taxon>Hyalomminae</taxon>
        <taxon>Hyalomma</taxon>
    </lineage>
</organism>
<dbReference type="Proteomes" id="UP000821845">
    <property type="component" value="Chromosome 11"/>
</dbReference>
<name>A0ACB7T3E2_HYAAI</name>
<evidence type="ECO:0000313" key="2">
    <source>
        <dbReference type="Proteomes" id="UP000821845"/>
    </source>
</evidence>
<dbReference type="EMBL" id="CM023491">
    <property type="protein sequence ID" value="KAH6940519.1"/>
    <property type="molecule type" value="Genomic_DNA"/>
</dbReference>
<proteinExistence type="predicted"/>
<accession>A0ACB7T3E2</accession>
<evidence type="ECO:0000313" key="1">
    <source>
        <dbReference type="EMBL" id="KAH6940519.1"/>
    </source>
</evidence>
<comment type="caution">
    <text evidence="1">The sequence shown here is derived from an EMBL/GenBank/DDBJ whole genome shotgun (WGS) entry which is preliminary data.</text>
</comment>
<gene>
    <name evidence="1" type="ORF">HPB50_000540</name>
</gene>
<protein>
    <submittedName>
        <fullName evidence="1">Uncharacterized protein</fullName>
    </submittedName>
</protein>
<reference evidence="1" key="1">
    <citation type="submission" date="2020-05" db="EMBL/GenBank/DDBJ databases">
        <title>Large-scale comparative analyses of tick genomes elucidate their genetic diversity and vector capacities.</title>
        <authorList>
            <person name="Jia N."/>
            <person name="Wang J."/>
            <person name="Shi W."/>
            <person name="Du L."/>
            <person name="Sun Y."/>
            <person name="Zhan W."/>
            <person name="Jiang J."/>
            <person name="Wang Q."/>
            <person name="Zhang B."/>
            <person name="Ji P."/>
            <person name="Sakyi L.B."/>
            <person name="Cui X."/>
            <person name="Yuan T."/>
            <person name="Jiang B."/>
            <person name="Yang W."/>
            <person name="Lam T.T.-Y."/>
            <person name="Chang Q."/>
            <person name="Ding S."/>
            <person name="Wang X."/>
            <person name="Zhu J."/>
            <person name="Ruan X."/>
            <person name="Zhao L."/>
            <person name="Wei J."/>
            <person name="Que T."/>
            <person name="Du C."/>
            <person name="Cheng J."/>
            <person name="Dai P."/>
            <person name="Han X."/>
            <person name="Huang E."/>
            <person name="Gao Y."/>
            <person name="Liu J."/>
            <person name="Shao H."/>
            <person name="Ye R."/>
            <person name="Li L."/>
            <person name="Wei W."/>
            <person name="Wang X."/>
            <person name="Wang C."/>
            <person name="Yang T."/>
            <person name="Huo Q."/>
            <person name="Li W."/>
            <person name="Guo W."/>
            <person name="Chen H."/>
            <person name="Zhou L."/>
            <person name="Ni X."/>
            <person name="Tian J."/>
            <person name="Zhou Y."/>
            <person name="Sheng Y."/>
            <person name="Liu T."/>
            <person name="Pan Y."/>
            <person name="Xia L."/>
            <person name="Li J."/>
            <person name="Zhao F."/>
            <person name="Cao W."/>
        </authorList>
    </citation>
    <scope>NUCLEOTIDE SEQUENCE</scope>
    <source>
        <tissue evidence="1">Larvae</tissue>
    </source>
</reference>